<evidence type="ECO:0000313" key="2">
    <source>
        <dbReference type="Proteomes" id="UP001187315"/>
    </source>
</evidence>
<comment type="caution">
    <text evidence="1">The sequence shown here is derived from an EMBL/GenBank/DDBJ whole genome shotgun (WGS) entry which is preliminary data.</text>
</comment>
<organism evidence="1 2">
    <name type="scientific">Tachysurus vachellii</name>
    <name type="common">Darkbarbel catfish</name>
    <name type="synonym">Pelteobagrus vachellii</name>
    <dbReference type="NCBI Taxonomy" id="175792"/>
    <lineage>
        <taxon>Eukaryota</taxon>
        <taxon>Metazoa</taxon>
        <taxon>Chordata</taxon>
        <taxon>Craniata</taxon>
        <taxon>Vertebrata</taxon>
        <taxon>Euteleostomi</taxon>
        <taxon>Actinopterygii</taxon>
        <taxon>Neopterygii</taxon>
        <taxon>Teleostei</taxon>
        <taxon>Ostariophysi</taxon>
        <taxon>Siluriformes</taxon>
        <taxon>Bagridae</taxon>
        <taxon>Tachysurus</taxon>
    </lineage>
</organism>
<dbReference type="Proteomes" id="UP001187315">
    <property type="component" value="Unassembled WGS sequence"/>
</dbReference>
<reference evidence="1" key="1">
    <citation type="submission" date="2023-08" db="EMBL/GenBank/DDBJ databases">
        <title>Pelteobagrus vachellii genome.</title>
        <authorList>
            <person name="Liu H."/>
        </authorList>
    </citation>
    <scope>NUCLEOTIDE SEQUENCE</scope>
    <source>
        <strain evidence="1">PRFRI_2022a</strain>
        <tissue evidence="1">Muscle</tissue>
    </source>
</reference>
<keyword evidence="2" id="KW-1185">Reference proteome</keyword>
<accession>A0AA88MKS6</accession>
<dbReference type="AlphaFoldDB" id="A0AA88MKS6"/>
<gene>
    <name evidence="1" type="ORF">Q7C36_013491</name>
</gene>
<sequence length="76" mass="8512">MLSYLPLSDLKIRICKYSYEETTGCYNTTAHNLPVVITDSTASPYPSLLIQCQPTSWKNLHIAREVFSSDMVGQLG</sequence>
<protein>
    <submittedName>
        <fullName evidence="1">Uncharacterized protein</fullName>
    </submittedName>
</protein>
<evidence type="ECO:0000313" key="1">
    <source>
        <dbReference type="EMBL" id="KAK2838677.1"/>
    </source>
</evidence>
<name>A0AA88MKS6_TACVA</name>
<proteinExistence type="predicted"/>
<dbReference type="EMBL" id="JAVHJS010000013">
    <property type="protein sequence ID" value="KAK2838677.1"/>
    <property type="molecule type" value="Genomic_DNA"/>
</dbReference>